<dbReference type="FunCoup" id="A0A1Y2DIF5">
    <property type="interactions" value="5"/>
</dbReference>
<comment type="caution">
    <text evidence="4">The sequence shown here is derived from an EMBL/GenBank/DDBJ whole genome shotgun (WGS) entry which is preliminary data.</text>
</comment>
<evidence type="ECO:0000259" key="3">
    <source>
        <dbReference type="Pfam" id="PF01764"/>
    </source>
</evidence>
<organism evidence="4 5">
    <name type="scientific">Pseudomassariella vexata</name>
    <dbReference type="NCBI Taxonomy" id="1141098"/>
    <lineage>
        <taxon>Eukaryota</taxon>
        <taxon>Fungi</taxon>
        <taxon>Dikarya</taxon>
        <taxon>Ascomycota</taxon>
        <taxon>Pezizomycotina</taxon>
        <taxon>Sordariomycetes</taxon>
        <taxon>Xylariomycetidae</taxon>
        <taxon>Amphisphaeriales</taxon>
        <taxon>Pseudomassariaceae</taxon>
        <taxon>Pseudomassariella</taxon>
    </lineage>
</organism>
<evidence type="ECO:0000313" key="4">
    <source>
        <dbReference type="EMBL" id="ORY58585.1"/>
    </source>
</evidence>
<reference evidence="4 5" key="1">
    <citation type="submission" date="2016-07" db="EMBL/GenBank/DDBJ databases">
        <title>Pervasive Adenine N6-methylation of Active Genes in Fungi.</title>
        <authorList>
            <consortium name="DOE Joint Genome Institute"/>
            <person name="Mondo S.J."/>
            <person name="Dannebaum R.O."/>
            <person name="Kuo R.C."/>
            <person name="Labutti K."/>
            <person name="Haridas S."/>
            <person name="Kuo A."/>
            <person name="Salamov A."/>
            <person name="Ahrendt S.R."/>
            <person name="Lipzen A."/>
            <person name="Sullivan W."/>
            <person name="Andreopoulos W.B."/>
            <person name="Clum A."/>
            <person name="Lindquist E."/>
            <person name="Daum C."/>
            <person name="Ramamoorthy G.K."/>
            <person name="Gryganskyi A."/>
            <person name="Culley D."/>
            <person name="Magnuson J.K."/>
            <person name="James T.Y."/>
            <person name="O'Malley M.A."/>
            <person name="Stajich J.E."/>
            <person name="Spatafora J.W."/>
            <person name="Visel A."/>
            <person name="Grigoriev I.V."/>
        </authorList>
    </citation>
    <scope>NUCLEOTIDE SEQUENCE [LARGE SCALE GENOMIC DNA]</scope>
    <source>
        <strain evidence="4 5">CBS 129021</strain>
    </source>
</reference>
<dbReference type="Pfam" id="PF01764">
    <property type="entry name" value="Lipase_3"/>
    <property type="match status" value="1"/>
</dbReference>
<dbReference type="RefSeq" id="XP_040711502.1">
    <property type="nucleotide sequence ID" value="XM_040865609.1"/>
</dbReference>
<accession>A0A1Y2DIF5</accession>
<dbReference type="GO" id="GO:0006629">
    <property type="term" value="P:lipid metabolic process"/>
    <property type="evidence" value="ECO:0007669"/>
    <property type="project" value="InterPro"/>
</dbReference>
<dbReference type="PANTHER" id="PTHR46640:SF1">
    <property type="entry name" value="FUNGAL LIPASE-LIKE DOMAIN-CONTAINING PROTEIN-RELATED"/>
    <property type="match status" value="1"/>
</dbReference>
<feature type="domain" description="Fungal lipase-type" evidence="3">
    <location>
        <begin position="88"/>
        <end position="219"/>
    </location>
</feature>
<evidence type="ECO:0000256" key="1">
    <source>
        <dbReference type="ARBA" id="ARBA00022729"/>
    </source>
</evidence>
<dbReference type="InterPro" id="IPR029058">
    <property type="entry name" value="AB_hydrolase_fold"/>
</dbReference>
<dbReference type="CDD" id="cd00519">
    <property type="entry name" value="Lipase_3"/>
    <property type="match status" value="1"/>
</dbReference>
<proteinExistence type="predicted"/>
<evidence type="ECO:0000256" key="2">
    <source>
        <dbReference type="ARBA" id="ARBA00022801"/>
    </source>
</evidence>
<dbReference type="PANTHER" id="PTHR46640">
    <property type="entry name" value="TRIACYLGLYCEROL LIPASE, PUTATIVE (AFU_ORTHOLOGUE AFUA_6G06510)-RELATED"/>
    <property type="match status" value="1"/>
</dbReference>
<keyword evidence="2" id="KW-0378">Hydrolase</keyword>
<dbReference type="OrthoDB" id="426718at2759"/>
<protein>
    <submittedName>
        <fullName evidence="4">Lipase</fullName>
    </submittedName>
</protein>
<dbReference type="InterPro" id="IPR051299">
    <property type="entry name" value="AB_hydrolase_lip/est"/>
</dbReference>
<dbReference type="SUPFAM" id="SSF53474">
    <property type="entry name" value="alpha/beta-Hydrolases"/>
    <property type="match status" value="1"/>
</dbReference>
<dbReference type="GO" id="GO:0016787">
    <property type="term" value="F:hydrolase activity"/>
    <property type="evidence" value="ECO:0007669"/>
    <property type="project" value="UniProtKB-KW"/>
</dbReference>
<keyword evidence="1" id="KW-0732">Signal</keyword>
<name>A0A1Y2DIF5_9PEZI</name>
<dbReference type="InParanoid" id="A0A1Y2DIF5"/>
<sequence length="331" mass="35491">MGDNSVVASSEAFFQITEATLNDFAFYAQYAGAAYCNADTAVGDVVTCTNDVCSDVTAANATVVATYQGKLTDVEVYVASDPTNELVVVSFMGTQSIRQWIVDLSFVFSPIFDLVASGYVHTGFHAQFTESKSAVLAAVTAAMAVNPSYKIIVTGHSLGASVGTIMAAYLREQGFPCDLWTYGSPRVGDDDFADFVTAQAGAEYRATHTDDPVPRLPPIWTGYRHTSPEYWFYTGDATTLDYTINDVQVCSGNANVDCNAGQSGFDTIAHDEYFVGIADCAPDGLTFKRATNVNVTDEELERLLTTWAAMDVKYVQSGNATTQGGNVTTTS</sequence>
<dbReference type="Gene3D" id="3.40.50.1820">
    <property type="entry name" value="alpha/beta hydrolase"/>
    <property type="match status" value="1"/>
</dbReference>
<dbReference type="STRING" id="1141098.A0A1Y2DIF5"/>
<gene>
    <name evidence="4" type="ORF">BCR38DRAFT_74921</name>
</gene>
<evidence type="ECO:0000313" key="5">
    <source>
        <dbReference type="Proteomes" id="UP000193689"/>
    </source>
</evidence>
<dbReference type="Proteomes" id="UP000193689">
    <property type="component" value="Unassembled WGS sequence"/>
</dbReference>
<dbReference type="GeneID" id="63781821"/>
<dbReference type="EMBL" id="MCFJ01000016">
    <property type="protein sequence ID" value="ORY58585.1"/>
    <property type="molecule type" value="Genomic_DNA"/>
</dbReference>
<dbReference type="InterPro" id="IPR002921">
    <property type="entry name" value="Fungal_lipase-type"/>
</dbReference>
<dbReference type="AlphaFoldDB" id="A0A1Y2DIF5"/>
<keyword evidence="5" id="KW-1185">Reference proteome</keyword>